<gene>
    <name evidence="1" type="ORF">KI810_02020</name>
</gene>
<evidence type="ECO:0008006" key="3">
    <source>
        <dbReference type="Google" id="ProtNLM"/>
    </source>
</evidence>
<protein>
    <recommendedName>
        <fullName evidence="3">Lipoprotein</fullName>
    </recommendedName>
</protein>
<dbReference type="EMBL" id="JAHCVK010000001">
    <property type="protein sequence ID" value="MBT0651822.1"/>
    <property type="molecule type" value="Genomic_DNA"/>
</dbReference>
<accession>A0ABS5SCS4</accession>
<evidence type="ECO:0000313" key="1">
    <source>
        <dbReference type="EMBL" id="MBT0651822.1"/>
    </source>
</evidence>
<organism evidence="1 2">
    <name type="scientific">Geomobilimonas luticola</name>
    <dbReference type="NCBI Taxonomy" id="1114878"/>
    <lineage>
        <taxon>Bacteria</taxon>
        <taxon>Pseudomonadati</taxon>
        <taxon>Thermodesulfobacteriota</taxon>
        <taxon>Desulfuromonadia</taxon>
        <taxon>Geobacterales</taxon>
        <taxon>Geobacteraceae</taxon>
        <taxon>Geomobilimonas</taxon>
    </lineage>
</organism>
<keyword evidence="2" id="KW-1185">Reference proteome</keyword>
<reference evidence="1 2" key="1">
    <citation type="submission" date="2021-05" db="EMBL/GenBank/DDBJ databases">
        <title>The draft genome of Geobacter luticola JCM 17780.</title>
        <authorList>
            <person name="Xu Z."/>
            <person name="Masuda Y."/>
            <person name="Itoh H."/>
            <person name="Senoo K."/>
        </authorList>
    </citation>
    <scope>NUCLEOTIDE SEQUENCE [LARGE SCALE GENOMIC DNA]</scope>
    <source>
        <strain evidence="1 2">JCM 17780</strain>
    </source>
</reference>
<comment type="caution">
    <text evidence="1">The sequence shown here is derived from an EMBL/GenBank/DDBJ whole genome shotgun (WGS) entry which is preliminary data.</text>
</comment>
<evidence type="ECO:0000313" key="2">
    <source>
        <dbReference type="Proteomes" id="UP000756860"/>
    </source>
</evidence>
<proteinExistence type="predicted"/>
<sequence>MALQMALLLTGCGPATKVSVAPDFKQGPEQEAIYIVPFVTTLVPENFSDAVFNAYVDDLNDNHTLTNATWFSIIKEELKNVDQQWLAKQFYITGEIWSYIENAGCCSTELRVKARLQFFEAGKKEPSMEVYIPLESFFDHDRSTLAVERDRLAARLAREMTVQTIKALRKQH</sequence>
<dbReference type="Proteomes" id="UP000756860">
    <property type="component" value="Unassembled WGS sequence"/>
</dbReference>
<name>A0ABS5SCS4_9BACT</name>